<dbReference type="Gene3D" id="3.40.50.2000">
    <property type="entry name" value="Glycogen Phosphorylase B"/>
    <property type="match status" value="1"/>
</dbReference>
<comment type="similarity">
    <text evidence="1 4">Belongs to the UDP-glycosyltransferase family.</text>
</comment>
<dbReference type="PANTHER" id="PTHR48043:SF48">
    <property type="entry name" value="UDP GLUCURONOSYLTRANSFERASE 5 FAMILY, POLYPEPTIDE C2-RELATED"/>
    <property type="match status" value="1"/>
</dbReference>
<proteinExistence type="inferred from homology"/>
<reference evidence="7" key="1">
    <citation type="submission" date="2024-04" db="EMBL/GenBank/DDBJ databases">
        <title>Salinicola lusitanus LLJ914,a marine bacterium isolated from the Okinawa Trough.</title>
        <authorList>
            <person name="Li J."/>
        </authorList>
    </citation>
    <scope>NUCLEOTIDE SEQUENCE [LARGE SCALE GENOMIC DNA]</scope>
</reference>
<evidence type="ECO:0000256" key="5">
    <source>
        <dbReference type="RuleBase" id="RU362059"/>
    </source>
</evidence>
<dbReference type="GO" id="GO:0016020">
    <property type="term" value="C:membrane"/>
    <property type="evidence" value="ECO:0007669"/>
    <property type="project" value="UniProtKB-SubCell"/>
</dbReference>
<evidence type="ECO:0000313" key="6">
    <source>
        <dbReference type="EMBL" id="KAK7913465.1"/>
    </source>
</evidence>
<dbReference type="Pfam" id="PF00201">
    <property type="entry name" value="UDPGT"/>
    <property type="match status" value="1"/>
</dbReference>
<comment type="subcellular location">
    <subcellularLocation>
        <location evidence="5">Membrane</location>
        <topology evidence="5">Single-pass membrane protein</topology>
    </subcellularLocation>
</comment>
<dbReference type="InterPro" id="IPR050271">
    <property type="entry name" value="UDP-glycosyltransferase"/>
</dbReference>
<dbReference type="EC" id="2.4.1.17" evidence="5"/>
<comment type="caution">
    <text evidence="6">The sequence shown here is derived from an EMBL/GenBank/DDBJ whole genome shotgun (WGS) entry which is preliminary data.</text>
</comment>
<protein>
    <recommendedName>
        <fullName evidence="5">UDP-glucuronosyltransferase</fullName>
        <ecNumber evidence="5">2.4.1.17</ecNumber>
    </recommendedName>
</protein>
<gene>
    <name evidence="6" type="ORF">WMY93_013676</name>
</gene>
<evidence type="ECO:0000256" key="4">
    <source>
        <dbReference type="RuleBase" id="RU003718"/>
    </source>
</evidence>
<sequence length="212" mass="23346">MFQPKLSSIVNPSQASSLSPPLFLLLLFWYEPTPPPPSECYLAALKTSWSLAHATGTINVRGHGDALSVGYRTMRSPQKRRSGSGFITQGVWTNHKPNTEPGVLTVSAQKATDMPNIAAAFAKLPQKIIWKHKGYKPASLGNNTLLVDWIPQNDLLGHPKTRLFVAHGGTNGIQEALYHGVPVVGIPVFFDQYDNLLRLKAREGLKYSHCLH</sequence>
<comment type="catalytic activity">
    <reaction evidence="5">
        <text>glucuronate acceptor + UDP-alpha-D-glucuronate = acceptor beta-D-glucuronoside + UDP + H(+)</text>
        <dbReference type="Rhea" id="RHEA:21032"/>
        <dbReference type="ChEBI" id="CHEBI:15378"/>
        <dbReference type="ChEBI" id="CHEBI:58052"/>
        <dbReference type="ChEBI" id="CHEBI:58223"/>
        <dbReference type="ChEBI" id="CHEBI:132367"/>
        <dbReference type="ChEBI" id="CHEBI:132368"/>
        <dbReference type="EC" id="2.4.1.17"/>
    </reaction>
</comment>
<dbReference type="CDD" id="cd03784">
    <property type="entry name" value="GT1_Gtf-like"/>
    <property type="match status" value="1"/>
</dbReference>
<evidence type="ECO:0000313" key="7">
    <source>
        <dbReference type="Proteomes" id="UP001460270"/>
    </source>
</evidence>
<evidence type="ECO:0000256" key="2">
    <source>
        <dbReference type="ARBA" id="ARBA00022676"/>
    </source>
</evidence>
<dbReference type="GO" id="GO:0015020">
    <property type="term" value="F:glucuronosyltransferase activity"/>
    <property type="evidence" value="ECO:0007669"/>
    <property type="project" value="UniProtKB-EC"/>
</dbReference>
<dbReference type="AlphaFoldDB" id="A0AAW0P485"/>
<dbReference type="EMBL" id="JBBPFD010000009">
    <property type="protein sequence ID" value="KAK7913465.1"/>
    <property type="molecule type" value="Genomic_DNA"/>
</dbReference>
<dbReference type="InterPro" id="IPR035595">
    <property type="entry name" value="UDP_glycos_trans_CS"/>
</dbReference>
<organism evidence="6 7">
    <name type="scientific">Mugilogobius chulae</name>
    <name type="common">yellowstripe goby</name>
    <dbReference type="NCBI Taxonomy" id="88201"/>
    <lineage>
        <taxon>Eukaryota</taxon>
        <taxon>Metazoa</taxon>
        <taxon>Chordata</taxon>
        <taxon>Craniata</taxon>
        <taxon>Vertebrata</taxon>
        <taxon>Euteleostomi</taxon>
        <taxon>Actinopterygii</taxon>
        <taxon>Neopterygii</taxon>
        <taxon>Teleostei</taxon>
        <taxon>Neoteleostei</taxon>
        <taxon>Acanthomorphata</taxon>
        <taxon>Gobiaria</taxon>
        <taxon>Gobiiformes</taxon>
        <taxon>Gobioidei</taxon>
        <taxon>Gobiidae</taxon>
        <taxon>Gobionellinae</taxon>
        <taxon>Mugilogobius</taxon>
    </lineage>
</organism>
<dbReference type="SUPFAM" id="SSF53756">
    <property type="entry name" value="UDP-Glycosyltransferase/glycogen phosphorylase"/>
    <property type="match status" value="1"/>
</dbReference>
<evidence type="ECO:0000256" key="3">
    <source>
        <dbReference type="ARBA" id="ARBA00022679"/>
    </source>
</evidence>
<dbReference type="InterPro" id="IPR002213">
    <property type="entry name" value="UDP_glucos_trans"/>
</dbReference>
<keyword evidence="2 4" id="KW-0328">Glycosyltransferase</keyword>
<dbReference type="PANTHER" id="PTHR48043">
    <property type="entry name" value="EG:EG0003.4 PROTEIN-RELATED"/>
    <property type="match status" value="1"/>
</dbReference>
<keyword evidence="3 4" id="KW-0808">Transferase</keyword>
<name>A0AAW0P485_9GOBI</name>
<keyword evidence="7" id="KW-1185">Reference proteome</keyword>
<evidence type="ECO:0000256" key="1">
    <source>
        <dbReference type="ARBA" id="ARBA00009995"/>
    </source>
</evidence>
<accession>A0AAW0P485</accession>
<dbReference type="PROSITE" id="PS00375">
    <property type="entry name" value="UDPGT"/>
    <property type="match status" value="1"/>
</dbReference>
<dbReference type="Proteomes" id="UP001460270">
    <property type="component" value="Unassembled WGS sequence"/>
</dbReference>